<keyword evidence="2" id="KW-1185">Reference proteome</keyword>
<sequence length="76" mass="8438">METKCILSSGRNKTLDNCTCHATFNSQGHDLLHTYTPYSPNKAGGIKPVLSTFFSFFFCLSIPQWSIGPQPTHTKS</sequence>
<evidence type="ECO:0000313" key="2">
    <source>
        <dbReference type="Proteomes" id="UP000678393"/>
    </source>
</evidence>
<evidence type="ECO:0000313" key="1">
    <source>
        <dbReference type="EMBL" id="CAG5132556.1"/>
    </source>
</evidence>
<dbReference type="EMBL" id="CAJHNH020005468">
    <property type="protein sequence ID" value="CAG5132556.1"/>
    <property type="molecule type" value="Genomic_DNA"/>
</dbReference>
<name>A0A8S4A0Q9_9EUPU</name>
<reference evidence="1" key="1">
    <citation type="submission" date="2021-04" db="EMBL/GenBank/DDBJ databases">
        <authorList>
            <consortium name="Molecular Ecology Group"/>
        </authorList>
    </citation>
    <scope>NUCLEOTIDE SEQUENCE</scope>
</reference>
<gene>
    <name evidence="1" type="ORF">CUNI_LOCUS18114</name>
</gene>
<dbReference type="Proteomes" id="UP000678393">
    <property type="component" value="Unassembled WGS sequence"/>
</dbReference>
<protein>
    <submittedName>
        <fullName evidence="1">Uncharacterized protein</fullName>
    </submittedName>
</protein>
<dbReference type="AlphaFoldDB" id="A0A8S4A0Q9"/>
<feature type="non-terminal residue" evidence="1">
    <location>
        <position position="76"/>
    </location>
</feature>
<organism evidence="1 2">
    <name type="scientific">Candidula unifasciata</name>
    <dbReference type="NCBI Taxonomy" id="100452"/>
    <lineage>
        <taxon>Eukaryota</taxon>
        <taxon>Metazoa</taxon>
        <taxon>Spiralia</taxon>
        <taxon>Lophotrochozoa</taxon>
        <taxon>Mollusca</taxon>
        <taxon>Gastropoda</taxon>
        <taxon>Heterobranchia</taxon>
        <taxon>Euthyneura</taxon>
        <taxon>Panpulmonata</taxon>
        <taxon>Eupulmonata</taxon>
        <taxon>Stylommatophora</taxon>
        <taxon>Helicina</taxon>
        <taxon>Helicoidea</taxon>
        <taxon>Geomitridae</taxon>
        <taxon>Candidula</taxon>
    </lineage>
</organism>
<proteinExistence type="predicted"/>
<comment type="caution">
    <text evidence="1">The sequence shown here is derived from an EMBL/GenBank/DDBJ whole genome shotgun (WGS) entry which is preliminary data.</text>
</comment>
<accession>A0A8S4A0Q9</accession>